<dbReference type="Pfam" id="PF03401">
    <property type="entry name" value="TctC"/>
    <property type="match status" value="1"/>
</dbReference>
<keyword evidence="3" id="KW-0675">Receptor</keyword>
<gene>
    <name evidence="3" type="ORF">DES41_11816</name>
</gene>
<dbReference type="PANTHER" id="PTHR42928:SF5">
    <property type="entry name" value="BLR1237 PROTEIN"/>
    <property type="match status" value="1"/>
</dbReference>
<dbReference type="SUPFAM" id="SSF53850">
    <property type="entry name" value="Periplasmic binding protein-like II"/>
    <property type="match status" value="1"/>
</dbReference>
<dbReference type="InterPro" id="IPR005064">
    <property type="entry name" value="BUG"/>
</dbReference>
<dbReference type="Proteomes" id="UP000252884">
    <property type="component" value="Unassembled WGS sequence"/>
</dbReference>
<comment type="similarity">
    <text evidence="1">Belongs to the UPF0065 (bug) family.</text>
</comment>
<feature type="signal peptide" evidence="2">
    <location>
        <begin position="1"/>
        <end position="23"/>
    </location>
</feature>
<dbReference type="PANTHER" id="PTHR42928">
    <property type="entry name" value="TRICARBOXYLATE-BINDING PROTEIN"/>
    <property type="match status" value="1"/>
</dbReference>
<dbReference type="Gene3D" id="3.40.190.10">
    <property type="entry name" value="Periplasmic binding protein-like II"/>
    <property type="match status" value="1"/>
</dbReference>
<protein>
    <submittedName>
        <fullName evidence="3">Tripartite-type tricarboxylate transporter receptor subunit TctC</fullName>
    </submittedName>
</protein>
<feature type="chain" id="PRO_5016828150" evidence="2">
    <location>
        <begin position="24"/>
        <end position="324"/>
    </location>
</feature>
<dbReference type="InterPro" id="IPR042100">
    <property type="entry name" value="Bug_dom1"/>
</dbReference>
<dbReference type="AlphaFoldDB" id="A0A368X6K8"/>
<keyword evidence="2" id="KW-0732">Signal</keyword>
<proteinExistence type="inferred from homology"/>
<organism evidence="3 4">
    <name type="scientific">Pseudorhodoferax soli</name>
    <dbReference type="NCBI Taxonomy" id="545864"/>
    <lineage>
        <taxon>Bacteria</taxon>
        <taxon>Pseudomonadati</taxon>
        <taxon>Pseudomonadota</taxon>
        <taxon>Betaproteobacteria</taxon>
        <taxon>Burkholderiales</taxon>
        <taxon>Comamonadaceae</taxon>
    </lineage>
</organism>
<name>A0A368X6K8_9BURK</name>
<dbReference type="CDD" id="cd07012">
    <property type="entry name" value="PBP2_Bug_TTT"/>
    <property type="match status" value="1"/>
</dbReference>
<dbReference type="Gene3D" id="3.40.190.150">
    <property type="entry name" value="Bordetella uptake gene, domain 1"/>
    <property type="match status" value="1"/>
</dbReference>
<dbReference type="OrthoDB" id="8886260at2"/>
<dbReference type="PIRSF" id="PIRSF017082">
    <property type="entry name" value="YflP"/>
    <property type="match status" value="1"/>
</dbReference>
<evidence type="ECO:0000313" key="3">
    <source>
        <dbReference type="EMBL" id="RCW63620.1"/>
    </source>
</evidence>
<evidence type="ECO:0000256" key="1">
    <source>
        <dbReference type="ARBA" id="ARBA00006987"/>
    </source>
</evidence>
<dbReference type="RefSeq" id="WP_114472605.1">
    <property type="nucleotide sequence ID" value="NZ_QPJK01000018.1"/>
</dbReference>
<accession>A0A368X6K8</accession>
<comment type="caution">
    <text evidence="3">The sequence shown here is derived from an EMBL/GenBank/DDBJ whole genome shotgun (WGS) entry which is preliminary data.</text>
</comment>
<reference evidence="3 4" key="1">
    <citation type="submission" date="2018-07" db="EMBL/GenBank/DDBJ databases">
        <title>Genomic Encyclopedia of Type Strains, Phase IV (KMG-IV): sequencing the most valuable type-strain genomes for metagenomic binning, comparative biology and taxonomic classification.</title>
        <authorList>
            <person name="Goeker M."/>
        </authorList>
    </citation>
    <scope>NUCLEOTIDE SEQUENCE [LARGE SCALE GENOMIC DNA]</scope>
    <source>
        <strain evidence="3 4">DSM 21634</strain>
    </source>
</reference>
<keyword evidence="4" id="KW-1185">Reference proteome</keyword>
<evidence type="ECO:0000256" key="2">
    <source>
        <dbReference type="SAM" id="SignalP"/>
    </source>
</evidence>
<sequence>MKLNKFWATAVMASAAFCGVASAQQGYPKQPIRLVVPYGAGGPTDAVARIVGQAMSTELGTPIIVENKAGGASSIGTNYVVRAQPDGYTLLVVAANLVLNPATGIETPYDALRDLKPIAALANMPILVAVNPKVPAKDLGSLIEWIRAQPESVPYASPGAGTLTQSWGEMLAQKYKLKLTHVPYKGSAEASRAALAGDVPLLFDLGGVTAALIAQGKLQGIVTPGAARAPGLPNLPTARESGFKDVDAESFLGLVGPANLPQDIAAKLNAAANTALKNPRVIESIRSLGLTPTGGTAEAFGSFLSDELKRWTAVAKSTGIRPAQ</sequence>
<dbReference type="EMBL" id="QPJK01000018">
    <property type="protein sequence ID" value="RCW63620.1"/>
    <property type="molecule type" value="Genomic_DNA"/>
</dbReference>
<evidence type="ECO:0000313" key="4">
    <source>
        <dbReference type="Proteomes" id="UP000252884"/>
    </source>
</evidence>